<keyword evidence="2" id="KW-0732">Signal</keyword>
<dbReference type="RefSeq" id="WP_090710456.1">
    <property type="nucleotide sequence ID" value="NZ_FOVM01000004.1"/>
</dbReference>
<feature type="domain" description="Fe/B12 periplasmic-binding" evidence="3">
    <location>
        <begin position="69"/>
        <end position="335"/>
    </location>
</feature>
<dbReference type="AlphaFoldDB" id="A0A1I5B0S4"/>
<dbReference type="PROSITE" id="PS51257">
    <property type="entry name" value="PROKAR_LIPOPROTEIN"/>
    <property type="match status" value="1"/>
</dbReference>
<dbReference type="Proteomes" id="UP000198867">
    <property type="component" value="Unassembled WGS sequence"/>
</dbReference>
<dbReference type="Pfam" id="PF01497">
    <property type="entry name" value="Peripla_BP_2"/>
    <property type="match status" value="1"/>
</dbReference>
<dbReference type="PANTHER" id="PTHR30535">
    <property type="entry name" value="VITAMIN B12-BINDING PROTEIN"/>
    <property type="match status" value="1"/>
</dbReference>
<evidence type="ECO:0000313" key="4">
    <source>
        <dbReference type="EMBL" id="SFN68336.1"/>
    </source>
</evidence>
<dbReference type="EMBL" id="FOVM01000004">
    <property type="protein sequence ID" value="SFN68336.1"/>
    <property type="molecule type" value="Genomic_DNA"/>
</dbReference>
<evidence type="ECO:0000256" key="1">
    <source>
        <dbReference type="ARBA" id="ARBA00008814"/>
    </source>
</evidence>
<evidence type="ECO:0000259" key="3">
    <source>
        <dbReference type="PROSITE" id="PS50983"/>
    </source>
</evidence>
<name>A0A1I5B0S4_9MICO</name>
<comment type="similarity">
    <text evidence="1">Belongs to the bacterial solute-binding protein 8 family.</text>
</comment>
<dbReference type="SUPFAM" id="SSF53807">
    <property type="entry name" value="Helical backbone' metal receptor"/>
    <property type="match status" value="1"/>
</dbReference>
<dbReference type="NCBIfam" id="TIGR03868">
    <property type="entry name" value="F420-O_ABCperi"/>
    <property type="match status" value="1"/>
</dbReference>
<dbReference type="PANTHER" id="PTHR30535:SF7">
    <property type="entry name" value="IRON(III) DICITRATE-BINDING PROTEIN"/>
    <property type="match status" value="1"/>
</dbReference>
<dbReference type="PROSITE" id="PS50983">
    <property type="entry name" value="FE_B12_PBP"/>
    <property type="match status" value="1"/>
</dbReference>
<dbReference type="InterPro" id="IPR022287">
    <property type="entry name" value="ABC_trnsptr_F420-0_sub-bd_pred"/>
</dbReference>
<dbReference type="STRING" id="995034.SAMN05216219_1659"/>
<protein>
    <submittedName>
        <fullName evidence="4">Iron complex transport system substrate-binding protein</fullName>
    </submittedName>
</protein>
<feature type="signal peptide" evidence="2">
    <location>
        <begin position="1"/>
        <end position="36"/>
    </location>
</feature>
<organism evidence="4 5">
    <name type="scientific">Mycetocola miduiensis</name>
    <dbReference type="NCBI Taxonomy" id="995034"/>
    <lineage>
        <taxon>Bacteria</taxon>
        <taxon>Bacillati</taxon>
        <taxon>Actinomycetota</taxon>
        <taxon>Actinomycetes</taxon>
        <taxon>Micrococcales</taxon>
        <taxon>Microbacteriaceae</taxon>
        <taxon>Mycetocola</taxon>
    </lineage>
</organism>
<evidence type="ECO:0000313" key="5">
    <source>
        <dbReference type="Proteomes" id="UP000198867"/>
    </source>
</evidence>
<proteinExistence type="inferred from homology"/>
<evidence type="ECO:0000256" key="2">
    <source>
        <dbReference type="SAM" id="SignalP"/>
    </source>
</evidence>
<dbReference type="OrthoDB" id="9797850at2"/>
<dbReference type="InterPro" id="IPR050902">
    <property type="entry name" value="ABC_Transporter_SBP"/>
</dbReference>
<accession>A0A1I5B0S4</accession>
<sequence length="335" mass="34572">MASARSFSVPTRPLAALGLAAALVALTGCAEGAAPAAEPSASATPTASAYPLTLKNCGTEVTIEKAPEKVLTIKSTSTEMLLALGLEDRLIGRAFPDGPIPAELGGEDVPMISDKVPGQEAVLDLEPDFIFAGWESSFSADGAGDRATLESLGVDTYVSPAACKEVGKPDKLEFDDVFDQIAEVGAIFDVPAAADEIIATQKTALKDLTPVSDVSALWYSSGSDTPYVGAGSGAPQMIMDAVGVTNIAAGVDDSWTPFNWESVVDANPDVIILVVSDWGSAEKKIGVLQSNPATAKLDAVVNERFITVPFATTEAGVRNVDAATDIAEQLEALGL</sequence>
<feature type="chain" id="PRO_5011630446" evidence="2">
    <location>
        <begin position="37"/>
        <end position="335"/>
    </location>
</feature>
<keyword evidence="5" id="KW-1185">Reference proteome</keyword>
<dbReference type="Gene3D" id="3.40.50.1980">
    <property type="entry name" value="Nitrogenase molybdenum iron protein domain"/>
    <property type="match status" value="2"/>
</dbReference>
<reference evidence="5" key="1">
    <citation type="submission" date="2016-10" db="EMBL/GenBank/DDBJ databases">
        <authorList>
            <person name="Varghese N."/>
            <person name="Submissions S."/>
        </authorList>
    </citation>
    <scope>NUCLEOTIDE SEQUENCE [LARGE SCALE GENOMIC DNA]</scope>
    <source>
        <strain evidence="5">CGMCC 1.11101</strain>
    </source>
</reference>
<dbReference type="InterPro" id="IPR002491">
    <property type="entry name" value="ABC_transptr_periplasmic_BD"/>
</dbReference>
<gene>
    <name evidence="4" type="ORF">SAMN05216219_1659</name>
</gene>